<proteinExistence type="predicted"/>
<reference evidence="3 4" key="1">
    <citation type="journal article" date="2010" name="J. Bacteriol.">
        <title>Genome sequence of the oligotrophic marine Gammaproteobacterium HTCC2143, isolated from the Oregon Coast.</title>
        <authorList>
            <person name="Oh H.M."/>
            <person name="Kang I."/>
            <person name="Ferriera S."/>
            <person name="Giovannoni S.J."/>
            <person name="Cho J.C."/>
        </authorList>
    </citation>
    <scope>NUCLEOTIDE SEQUENCE [LARGE SCALE GENOMIC DNA]</scope>
    <source>
        <strain evidence="3 4">HTCC2143</strain>
    </source>
</reference>
<dbReference type="GO" id="GO:0003677">
    <property type="term" value="F:DNA binding"/>
    <property type="evidence" value="ECO:0007669"/>
    <property type="project" value="InterPro"/>
</dbReference>
<dbReference type="InterPro" id="IPR010093">
    <property type="entry name" value="SinI_DNA-bd"/>
</dbReference>
<dbReference type="InterPro" id="IPR025847">
    <property type="entry name" value="MEDS_domain"/>
</dbReference>
<dbReference type="InterPro" id="IPR009061">
    <property type="entry name" value="DNA-bd_dom_put_sf"/>
</dbReference>
<keyword evidence="4" id="KW-1185">Reference proteome</keyword>
<feature type="domain" description="MEDS" evidence="2">
    <location>
        <begin position="90"/>
        <end position="252"/>
    </location>
</feature>
<dbReference type="InterPro" id="IPR041657">
    <property type="entry name" value="HTH_17"/>
</dbReference>
<dbReference type="SUPFAM" id="SSF46955">
    <property type="entry name" value="Putative DNA-binding domain"/>
    <property type="match status" value="1"/>
</dbReference>
<sequence>MDLPIKERLPLLTITEAAAFLTVSKATIRRWTDDGRLACLRIGARNERRFYQADLAALMTESDSKFQPEISTVESQKALARSVSGSISGHHCIVSNTAEEEWGSLAPAILKALEEGTPVLMVEVSDRKRRLADLLRGKGLSVRKLSASHMLHCVSVEDSYFLSGEFCWDRAVAFIESAILTAKARGFEKILIIGADSGRADSIGPGYADELKKYELGLDNMLTRYPGASVLCPYTASEISAELMIQGFLTHPKMSIHATPVQGLLGMVAI</sequence>
<evidence type="ECO:0008006" key="5">
    <source>
        <dbReference type="Google" id="ProtNLM"/>
    </source>
</evidence>
<dbReference type="EMBL" id="AAVT01000004">
    <property type="protein sequence ID" value="EAW31151.1"/>
    <property type="molecule type" value="Genomic_DNA"/>
</dbReference>
<accession>A0YD48</accession>
<gene>
    <name evidence="3" type="ORF">GP2143_03483</name>
</gene>
<protein>
    <recommendedName>
        <fullName evidence="5">Helix-turn-helix domain-containing protein</fullName>
    </recommendedName>
</protein>
<evidence type="ECO:0000313" key="4">
    <source>
        <dbReference type="Proteomes" id="UP000004931"/>
    </source>
</evidence>
<dbReference type="Pfam" id="PF14417">
    <property type="entry name" value="MEDS"/>
    <property type="match status" value="1"/>
</dbReference>
<dbReference type="Pfam" id="PF12728">
    <property type="entry name" value="HTH_17"/>
    <property type="match status" value="1"/>
</dbReference>
<dbReference type="OrthoDB" id="9813719at2"/>
<dbReference type="AlphaFoldDB" id="A0YD48"/>
<feature type="domain" description="Helix-turn-helix" evidence="1">
    <location>
        <begin position="11"/>
        <end position="61"/>
    </location>
</feature>
<evidence type="ECO:0000313" key="3">
    <source>
        <dbReference type="EMBL" id="EAW31151.1"/>
    </source>
</evidence>
<dbReference type="Gene3D" id="1.10.1660.10">
    <property type="match status" value="1"/>
</dbReference>
<name>A0YD48_9GAMM</name>
<evidence type="ECO:0000259" key="2">
    <source>
        <dbReference type="Pfam" id="PF14417"/>
    </source>
</evidence>
<dbReference type="eggNOG" id="COG2205">
    <property type="taxonomic scope" value="Bacteria"/>
</dbReference>
<comment type="caution">
    <text evidence="3">The sequence shown here is derived from an EMBL/GenBank/DDBJ whole genome shotgun (WGS) entry which is preliminary data.</text>
</comment>
<dbReference type="Proteomes" id="UP000004931">
    <property type="component" value="Unassembled WGS sequence"/>
</dbReference>
<evidence type="ECO:0000259" key="1">
    <source>
        <dbReference type="Pfam" id="PF12728"/>
    </source>
</evidence>
<dbReference type="STRING" id="247633.GP2143_03483"/>
<organism evidence="3 4">
    <name type="scientific">marine gamma proteobacterium HTCC2143</name>
    <dbReference type="NCBI Taxonomy" id="247633"/>
    <lineage>
        <taxon>Bacteria</taxon>
        <taxon>Pseudomonadati</taxon>
        <taxon>Pseudomonadota</taxon>
        <taxon>Gammaproteobacteria</taxon>
        <taxon>Cellvibrionales</taxon>
        <taxon>Spongiibacteraceae</taxon>
        <taxon>BD1-7 clade</taxon>
    </lineage>
</organism>
<dbReference type="NCBIfam" id="TIGR01764">
    <property type="entry name" value="excise"/>
    <property type="match status" value="1"/>
</dbReference>